<dbReference type="GO" id="GO:0000244">
    <property type="term" value="P:spliceosomal tri-snRNP complex assembly"/>
    <property type="evidence" value="ECO:0007669"/>
    <property type="project" value="TreeGrafter"/>
</dbReference>
<dbReference type="InterPro" id="IPR011990">
    <property type="entry name" value="TPR-like_helical_dom_sf"/>
</dbReference>
<dbReference type="Proteomes" id="UP001212841">
    <property type="component" value="Unassembled WGS sequence"/>
</dbReference>
<dbReference type="PANTHER" id="PTHR11246:SF1">
    <property type="entry name" value="PRE-MRNA-PROCESSING FACTOR 6"/>
    <property type="match status" value="1"/>
</dbReference>
<organism evidence="2 3">
    <name type="scientific">Rhizophlyctis rosea</name>
    <dbReference type="NCBI Taxonomy" id="64517"/>
    <lineage>
        <taxon>Eukaryota</taxon>
        <taxon>Fungi</taxon>
        <taxon>Fungi incertae sedis</taxon>
        <taxon>Chytridiomycota</taxon>
        <taxon>Chytridiomycota incertae sedis</taxon>
        <taxon>Chytridiomycetes</taxon>
        <taxon>Rhizophlyctidales</taxon>
        <taxon>Rhizophlyctidaceae</taxon>
        <taxon>Rhizophlyctis</taxon>
    </lineage>
</organism>
<dbReference type="GO" id="GO:0071013">
    <property type="term" value="C:catalytic step 2 spliceosome"/>
    <property type="evidence" value="ECO:0007669"/>
    <property type="project" value="TreeGrafter"/>
</dbReference>
<dbReference type="EMBL" id="JADGJD010001400">
    <property type="protein sequence ID" value="KAJ3042681.1"/>
    <property type="molecule type" value="Genomic_DNA"/>
</dbReference>
<proteinExistence type="predicted"/>
<evidence type="ECO:0000313" key="2">
    <source>
        <dbReference type="EMBL" id="KAJ3042681.1"/>
    </source>
</evidence>
<keyword evidence="1" id="KW-0677">Repeat</keyword>
<dbReference type="Gene3D" id="1.25.40.10">
    <property type="entry name" value="Tetratricopeptide repeat domain"/>
    <property type="match status" value="1"/>
</dbReference>
<dbReference type="InterPro" id="IPR045075">
    <property type="entry name" value="Syf1-like"/>
</dbReference>
<keyword evidence="3" id="KW-1185">Reference proteome</keyword>
<dbReference type="PANTHER" id="PTHR11246">
    <property type="entry name" value="PRE-MRNA SPLICING FACTOR"/>
    <property type="match status" value="1"/>
</dbReference>
<gene>
    <name evidence="2" type="ORF">HK097_001952</name>
</gene>
<evidence type="ECO:0000313" key="3">
    <source>
        <dbReference type="Proteomes" id="UP001212841"/>
    </source>
</evidence>
<dbReference type="SUPFAM" id="SSF48452">
    <property type="entry name" value="TPR-like"/>
    <property type="match status" value="1"/>
</dbReference>
<dbReference type="GO" id="GO:0046540">
    <property type="term" value="C:U4/U6 x U5 tri-snRNP complex"/>
    <property type="evidence" value="ECO:0007669"/>
    <property type="project" value="TreeGrafter"/>
</dbReference>
<name>A0AAD5S410_9FUNG</name>
<accession>A0AAD5S410</accession>
<evidence type="ECO:0000256" key="1">
    <source>
        <dbReference type="ARBA" id="ARBA00022737"/>
    </source>
</evidence>
<protein>
    <submittedName>
        <fullName evidence="2">Uncharacterized protein</fullName>
    </submittedName>
</protein>
<reference evidence="2" key="1">
    <citation type="submission" date="2020-05" db="EMBL/GenBank/DDBJ databases">
        <title>Phylogenomic resolution of chytrid fungi.</title>
        <authorList>
            <person name="Stajich J.E."/>
            <person name="Amses K."/>
            <person name="Simmons R."/>
            <person name="Seto K."/>
            <person name="Myers J."/>
            <person name="Bonds A."/>
            <person name="Quandt C.A."/>
            <person name="Barry K."/>
            <person name="Liu P."/>
            <person name="Grigoriev I."/>
            <person name="Longcore J.E."/>
            <person name="James T.Y."/>
        </authorList>
    </citation>
    <scope>NUCLEOTIDE SEQUENCE</scope>
    <source>
        <strain evidence="2">JEL0318</strain>
    </source>
</reference>
<comment type="caution">
    <text evidence="2">The sequence shown here is derived from an EMBL/GenBank/DDBJ whole genome shotgun (WGS) entry which is preliminary data.</text>
</comment>
<dbReference type="AlphaFoldDB" id="A0AAD5S410"/>
<sequence>MSLLETSTKRHADGSEEVLFEQLAVDLTYFDLFSLIDELDTARRIHVEGLIKTMDWVGEASEWVAKARTEEQSSRHNDAREILAIGRIWHPSSEVVWFESARLNAINQAKLMLIQASRNILQSIKLWLHAAELESDPHLKKQLLCRALQYIPSSFKMWKALVSLEDDPEDARILLFCAVECISSSAEFWLALARLESWDNAKNVLLNARIRNPTSYEFWISFARLGEKAENGKMVETIVNRAVAQLDAKGLLLGLDRWGRLPEKYGESLEGPFGGSAGSPPLGDAGGANDFLGLGTAIPFHTGYWRWRRGAGKVLGLDGAGADMENVDEDDGDGGEGRIILFGDVEAEKWRGWGSRFGVDYNDKSLESLRERREVEWVWSAEEKITFLRYVKDAEAVGEFLEEDPIAAVRRLHFSHLGARAERLGEVYRPRVGVRGDRLVRGSKAEKMKQALEDGCGDGNGAGEPQGKLVAEVVEAEYAQFLACVKGIPIRTEEVKKRMKIKKDLFTNRVRNNRWQVGLMKEMEEILDEPCRHIKFDVHTSMLAFRKGVYKPRTSTFHEEKRVFMEAWVAEIMPYEDDRFFLNMVLCMALEQCNVHKILIISLVDGGNGKGLIKDFMLEAPDQDVYCNAPVEELLKCNRPASCAASLGLLNLSGATVIFLSEPNARQEIKNSTVKGMIGNDSMRNW</sequence>